<name>A0A1V1NYN6_9BACT</name>
<gene>
    <name evidence="1" type="ORF">OMM_11341</name>
</gene>
<sequence>MTMQVCHAYQMVFSNELSLNHVKEKILDDINVLEQDSRIDKNDALLQRYRIVSRYEKAFEDHMSELRQLDDDIYMRKNIVENIKEFKRWQETIKKENEALSNHVESYTKKYRDIYFPVIYASFVEMSAIDEKDYETYKDLLMFHSLLPSLIDAYGLNLLSFNNIVTDHSAKESWVKLSQCGAVAYDGLRSCDTCSLSNRDQSKTQKISVSLYRFKPLAPKPTKTKTRNFYSRLPFKVTYWDLNKLDQRNKFYALVKTHFSAQAPSILADIENYMNYLGNIQKIITDARGQRDQFIRQIARLHREYQSKVNL</sequence>
<reference evidence="2" key="1">
    <citation type="submission" date="2012-11" db="EMBL/GenBank/DDBJ databases">
        <authorList>
            <person name="Lucero-Rivera Y.E."/>
            <person name="Tovar-Ramirez D."/>
        </authorList>
    </citation>
    <scope>NUCLEOTIDE SEQUENCE [LARGE SCALE GENOMIC DNA]</scope>
    <source>
        <strain evidence="2">Araruama</strain>
    </source>
</reference>
<evidence type="ECO:0000313" key="1">
    <source>
        <dbReference type="EMBL" id="ETR67674.1"/>
    </source>
</evidence>
<protein>
    <submittedName>
        <fullName evidence="1">Uncharacterized protein</fullName>
    </submittedName>
</protein>
<proteinExistence type="predicted"/>
<evidence type="ECO:0000313" key="2">
    <source>
        <dbReference type="Proteomes" id="UP000189670"/>
    </source>
</evidence>
<organism evidence="1 2">
    <name type="scientific">Candidatus Magnetoglobus multicellularis str. Araruama</name>
    <dbReference type="NCBI Taxonomy" id="890399"/>
    <lineage>
        <taxon>Bacteria</taxon>
        <taxon>Pseudomonadati</taxon>
        <taxon>Thermodesulfobacteriota</taxon>
        <taxon>Desulfobacteria</taxon>
        <taxon>Desulfobacterales</taxon>
        <taxon>Desulfobacteraceae</taxon>
        <taxon>Candidatus Magnetoglobus</taxon>
    </lineage>
</organism>
<dbReference type="Proteomes" id="UP000189670">
    <property type="component" value="Unassembled WGS sequence"/>
</dbReference>
<dbReference type="EMBL" id="ATBP01001266">
    <property type="protein sequence ID" value="ETR67674.1"/>
    <property type="molecule type" value="Genomic_DNA"/>
</dbReference>
<dbReference type="AlphaFoldDB" id="A0A1V1NYN6"/>
<accession>A0A1V1NYN6</accession>
<feature type="non-terminal residue" evidence="1">
    <location>
        <position position="311"/>
    </location>
</feature>
<comment type="caution">
    <text evidence="1">The sequence shown here is derived from an EMBL/GenBank/DDBJ whole genome shotgun (WGS) entry which is preliminary data.</text>
</comment>